<dbReference type="SUPFAM" id="SSF50978">
    <property type="entry name" value="WD40 repeat-like"/>
    <property type="match status" value="1"/>
</dbReference>
<accession>A0A504YYU0</accession>
<dbReference type="PANTHER" id="PTHR47822">
    <property type="entry name" value="CARBOHYDRATE BINDING DOMAIN CONTAINING PROTEIN"/>
    <property type="match status" value="1"/>
</dbReference>
<feature type="region of interest" description="Disordered" evidence="4">
    <location>
        <begin position="237"/>
        <end position="266"/>
    </location>
</feature>
<evidence type="ECO:0000313" key="6">
    <source>
        <dbReference type="Proteomes" id="UP000316759"/>
    </source>
</evidence>
<evidence type="ECO:0000313" key="5">
    <source>
        <dbReference type="EMBL" id="TPP62968.1"/>
    </source>
</evidence>
<dbReference type="InterPro" id="IPR001680">
    <property type="entry name" value="WD40_rpt"/>
</dbReference>
<reference evidence="5 6" key="1">
    <citation type="submission" date="2019-04" db="EMBL/GenBank/DDBJ databases">
        <title>Annotation for the trematode Fasciola gigantica.</title>
        <authorList>
            <person name="Choi Y.-J."/>
        </authorList>
    </citation>
    <scope>NUCLEOTIDE SEQUENCE [LARGE SCALE GENOMIC DNA]</scope>
    <source>
        <strain evidence="5">Uganda_cow_1</strain>
    </source>
</reference>
<feature type="compositionally biased region" description="Polar residues" evidence="4">
    <location>
        <begin position="237"/>
        <end position="246"/>
    </location>
</feature>
<dbReference type="PROSITE" id="PS50082">
    <property type="entry name" value="WD_REPEATS_2"/>
    <property type="match status" value="1"/>
</dbReference>
<evidence type="ECO:0000256" key="1">
    <source>
        <dbReference type="ARBA" id="ARBA00022574"/>
    </source>
</evidence>
<dbReference type="EMBL" id="SUNJ01006240">
    <property type="protein sequence ID" value="TPP62968.1"/>
    <property type="molecule type" value="Genomic_DNA"/>
</dbReference>
<evidence type="ECO:0000256" key="2">
    <source>
        <dbReference type="ARBA" id="ARBA00022737"/>
    </source>
</evidence>
<dbReference type="Pfam" id="PF00400">
    <property type="entry name" value="WD40"/>
    <property type="match status" value="2"/>
</dbReference>
<keyword evidence="2" id="KW-0677">Repeat</keyword>
<protein>
    <submittedName>
        <fullName evidence="5">Coronin protein crn1</fullName>
    </submittedName>
</protein>
<dbReference type="Gene3D" id="2.130.10.10">
    <property type="entry name" value="YVTN repeat-like/Quinoprotein amine dehydrogenase"/>
    <property type="match status" value="2"/>
</dbReference>
<dbReference type="PROSITE" id="PS00678">
    <property type="entry name" value="WD_REPEATS_1"/>
    <property type="match status" value="1"/>
</dbReference>
<dbReference type="PANTHER" id="PTHR47822:SF2">
    <property type="entry name" value="F-BOX AND WD-40 DOMAIN PROTEIN 7"/>
    <property type="match status" value="1"/>
</dbReference>
<proteinExistence type="predicted"/>
<organism evidence="5 6">
    <name type="scientific">Fasciola gigantica</name>
    <name type="common">Giant liver fluke</name>
    <dbReference type="NCBI Taxonomy" id="46835"/>
    <lineage>
        <taxon>Eukaryota</taxon>
        <taxon>Metazoa</taxon>
        <taxon>Spiralia</taxon>
        <taxon>Lophotrochozoa</taxon>
        <taxon>Platyhelminthes</taxon>
        <taxon>Trematoda</taxon>
        <taxon>Digenea</taxon>
        <taxon>Plagiorchiida</taxon>
        <taxon>Echinostomata</taxon>
        <taxon>Echinostomatoidea</taxon>
        <taxon>Fasciolidae</taxon>
        <taxon>Fasciola</taxon>
    </lineage>
</organism>
<dbReference type="PROSITE" id="PS50294">
    <property type="entry name" value="WD_REPEATS_REGION"/>
    <property type="match status" value="1"/>
</dbReference>
<dbReference type="STRING" id="46835.A0A504YYU0"/>
<evidence type="ECO:0000256" key="4">
    <source>
        <dbReference type="SAM" id="MobiDB-lite"/>
    </source>
</evidence>
<evidence type="ECO:0000256" key="3">
    <source>
        <dbReference type="PROSITE-ProRule" id="PRU00221"/>
    </source>
</evidence>
<dbReference type="SMART" id="SM00320">
    <property type="entry name" value="WD40"/>
    <property type="match status" value="2"/>
</dbReference>
<dbReference type="InterPro" id="IPR015943">
    <property type="entry name" value="WD40/YVTN_repeat-like_dom_sf"/>
</dbReference>
<dbReference type="Proteomes" id="UP000316759">
    <property type="component" value="Unassembled WGS sequence"/>
</dbReference>
<sequence>MSRRHLESALVAGAMIESGMSPCFRFTRIRFARFCFPPGYNSNLNRTEEAEEIPTEDFDRGQTATQPGFSTGSTVTVTCTCCPTAQVETEVAGETKNFEDSVNAMFGEGDCEKPIPVGTTLCRLHVRDFLRRHPWRRLQDDYAIHSVQFSGDGKLLLAGSANTSVRVIHTADGSQRIIPRPSKWALGMPITAIRFMPPKLIWAVACNSHGEVFAFNPNAEGFETLFKASYRIDNSNTLSDGMNTQGAKRESSHKYTHPHYPGGRPNQIVDETVRRYVLTRCYGTKDLQDSPSVPEPASYTGHKQPVPRIMEYIPTSPGVNMTEGHSKRIMAVRYHPSRFALLFSAGWDNLVKLWDTRLPTGPVWQIYGPHVASPDGLDIDDDYLLTASWRARASIEQCLPKTYES</sequence>
<dbReference type="InterPro" id="IPR019775">
    <property type="entry name" value="WD40_repeat_CS"/>
</dbReference>
<dbReference type="AlphaFoldDB" id="A0A504YYU0"/>
<comment type="caution">
    <text evidence="5">The sequence shown here is derived from an EMBL/GenBank/DDBJ whole genome shotgun (WGS) entry which is preliminary data.</text>
</comment>
<keyword evidence="6" id="KW-1185">Reference proteome</keyword>
<dbReference type="OrthoDB" id="361494at2759"/>
<dbReference type="InterPro" id="IPR036322">
    <property type="entry name" value="WD40_repeat_dom_sf"/>
</dbReference>
<gene>
    <name evidence="5" type="ORF">FGIG_09993</name>
</gene>
<keyword evidence="1 3" id="KW-0853">WD repeat</keyword>
<feature type="repeat" description="WD" evidence="3">
    <location>
        <begin position="322"/>
        <end position="357"/>
    </location>
</feature>
<name>A0A504YYU0_FASGI</name>